<evidence type="ECO:0000256" key="2">
    <source>
        <dbReference type="ARBA" id="ARBA00012052"/>
    </source>
</evidence>
<dbReference type="SUPFAM" id="SSF54211">
    <property type="entry name" value="Ribosomal protein S5 domain 2-like"/>
    <property type="match status" value="1"/>
</dbReference>
<dbReference type="eggNOG" id="COG1947">
    <property type="taxonomic scope" value="Bacteria"/>
</dbReference>
<comment type="pathway">
    <text evidence="9">Isoprenoid biosynthesis; isopentenyl diphosphate biosynthesis via DXP pathway; isopentenyl diphosphate from 1-deoxy-D-xylulose 5-phosphate: step 3/6.</text>
</comment>
<feature type="active site" evidence="9">
    <location>
        <position position="135"/>
    </location>
</feature>
<comment type="caution">
    <text evidence="12">The sequence shown here is derived from an EMBL/GenBank/DDBJ whole genome shotgun (WGS) entry which is preliminary data.</text>
</comment>
<protein>
    <recommendedName>
        <fullName evidence="3 9">4-diphosphocytidyl-2-C-methyl-D-erythritol kinase</fullName>
        <shortName evidence="9">CMK</shortName>
        <ecNumber evidence="2 9">2.7.1.148</ecNumber>
    </recommendedName>
    <alternativeName>
        <fullName evidence="8 9">4-(cytidine-5'-diphospho)-2-C-methyl-D-erythritol kinase</fullName>
    </alternativeName>
</protein>
<reference evidence="12 13" key="1">
    <citation type="submission" date="2011-08" db="EMBL/GenBank/DDBJ databases">
        <title>The Genome Sequence of Alistipes indistinctus YIT 12060.</title>
        <authorList>
            <consortium name="The Broad Institute Genome Sequencing Platform"/>
            <person name="Earl A."/>
            <person name="Ward D."/>
            <person name="Feldgarden M."/>
            <person name="Gevers D."/>
            <person name="Morotomi M."/>
            <person name="Young S.K."/>
            <person name="Zeng Q."/>
            <person name="Gargeya S."/>
            <person name="Fitzgerald M."/>
            <person name="Haas B."/>
            <person name="Abouelleil A."/>
            <person name="Alvarado L."/>
            <person name="Arachchi H.M."/>
            <person name="Berlin A."/>
            <person name="Brown A."/>
            <person name="Chapman S.B."/>
            <person name="Chen Z."/>
            <person name="Dunbar C."/>
            <person name="Freedman E."/>
            <person name="Gearin G."/>
            <person name="Gellesch M."/>
            <person name="Goldberg J."/>
            <person name="Griggs A."/>
            <person name="Gujja S."/>
            <person name="Heiman D."/>
            <person name="Howarth C."/>
            <person name="Larson L."/>
            <person name="Lui A."/>
            <person name="MacDonald P.J.P."/>
            <person name="Montmayeur A."/>
            <person name="Murphy C."/>
            <person name="Neiman D."/>
            <person name="Pearson M."/>
            <person name="Priest M."/>
            <person name="Roberts A."/>
            <person name="Saif S."/>
            <person name="Shea T."/>
            <person name="Shenoy N."/>
            <person name="Sisk P."/>
            <person name="Stolte C."/>
            <person name="Sykes S."/>
            <person name="Wortman J."/>
            <person name="Nusbaum C."/>
            <person name="Birren B."/>
        </authorList>
    </citation>
    <scope>NUCLEOTIDE SEQUENCE [LARGE SCALE GENOMIC DNA]</scope>
    <source>
        <strain evidence="12 13">YIT 12060</strain>
    </source>
</reference>
<dbReference type="EMBL" id="ADLD01000013">
    <property type="protein sequence ID" value="EHB91642.1"/>
    <property type="molecule type" value="Genomic_DNA"/>
</dbReference>
<organism evidence="12 13">
    <name type="scientific">Alistipes indistinctus YIT 12060</name>
    <dbReference type="NCBI Taxonomy" id="742725"/>
    <lineage>
        <taxon>Bacteria</taxon>
        <taxon>Pseudomonadati</taxon>
        <taxon>Bacteroidota</taxon>
        <taxon>Bacteroidia</taxon>
        <taxon>Bacteroidales</taxon>
        <taxon>Rikenellaceae</taxon>
        <taxon>Alistipes</taxon>
    </lineage>
</organism>
<feature type="binding site" evidence="9">
    <location>
        <begin position="93"/>
        <end position="103"/>
    </location>
    <ligand>
        <name>ATP</name>
        <dbReference type="ChEBI" id="CHEBI:30616"/>
    </ligand>
</feature>
<evidence type="ECO:0000256" key="9">
    <source>
        <dbReference type="HAMAP-Rule" id="MF_00061"/>
    </source>
</evidence>
<dbReference type="PANTHER" id="PTHR43527:SF2">
    <property type="entry name" value="4-DIPHOSPHOCYTIDYL-2-C-METHYL-D-ERYTHRITOL KINASE, CHLOROPLASTIC"/>
    <property type="match status" value="1"/>
</dbReference>
<evidence type="ECO:0000259" key="11">
    <source>
        <dbReference type="Pfam" id="PF08544"/>
    </source>
</evidence>
<dbReference type="Pfam" id="PF00288">
    <property type="entry name" value="GHMP_kinases_N"/>
    <property type="match status" value="1"/>
</dbReference>
<dbReference type="STRING" id="742725.HMPREF9450_01691"/>
<dbReference type="InterPro" id="IPR004424">
    <property type="entry name" value="IspE"/>
</dbReference>
<dbReference type="PIRSF" id="PIRSF010376">
    <property type="entry name" value="IspE"/>
    <property type="match status" value="1"/>
</dbReference>
<dbReference type="InterPro" id="IPR006204">
    <property type="entry name" value="GHMP_kinase_N_dom"/>
</dbReference>
<keyword evidence="9" id="KW-0414">Isoprene biosynthesis</keyword>
<evidence type="ECO:0000256" key="7">
    <source>
        <dbReference type="ARBA" id="ARBA00022840"/>
    </source>
</evidence>
<name>G5HAM6_9BACT</name>
<feature type="active site" evidence="9">
    <location>
        <position position="8"/>
    </location>
</feature>
<dbReference type="GO" id="GO:0005524">
    <property type="term" value="F:ATP binding"/>
    <property type="evidence" value="ECO:0007669"/>
    <property type="project" value="UniProtKB-UniRule"/>
</dbReference>
<dbReference type="InterPro" id="IPR014721">
    <property type="entry name" value="Ribsml_uS5_D2-typ_fold_subgr"/>
</dbReference>
<evidence type="ECO:0000256" key="3">
    <source>
        <dbReference type="ARBA" id="ARBA00017473"/>
    </source>
</evidence>
<keyword evidence="13" id="KW-1185">Reference proteome</keyword>
<dbReference type="InterPro" id="IPR036554">
    <property type="entry name" value="GHMP_kinase_C_sf"/>
</dbReference>
<evidence type="ECO:0000256" key="6">
    <source>
        <dbReference type="ARBA" id="ARBA00022777"/>
    </source>
</evidence>
<keyword evidence="5 9" id="KW-0547">Nucleotide-binding</keyword>
<dbReference type="InterPro" id="IPR020568">
    <property type="entry name" value="Ribosomal_Su5_D2-typ_SF"/>
</dbReference>
<dbReference type="HOGENOM" id="CLU_053057_1_1_10"/>
<dbReference type="GO" id="GO:0050515">
    <property type="term" value="F:4-(cytidine 5'-diphospho)-2-C-methyl-D-erythritol kinase activity"/>
    <property type="evidence" value="ECO:0007669"/>
    <property type="project" value="UniProtKB-UniRule"/>
</dbReference>
<comment type="catalytic activity">
    <reaction evidence="9">
        <text>4-CDP-2-C-methyl-D-erythritol + ATP = 4-CDP-2-C-methyl-D-erythritol 2-phosphate + ADP + H(+)</text>
        <dbReference type="Rhea" id="RHEA:18437"/>
        <dbReference type="ChEBI" id="CHEBI:15378"/>
        <dbReference type="ChEBI" id="CHEBI:30616"/>
        <dbReference type="ChEBI" id="CHEBI:57823"/>
        <dbReference type="ChEBI" id="CHEBI:57919"/>
        <dbReference type="ChEBI" id="CHEBI:456216"/>
        <dbReference type="EC" id="2.7.1.148"/>
    </reaction>
</comment>
<comment type="function">
    <text evidence="9">Catalyzes the phosphorylation of the position 2 hydroxy group of 4-diphosphocytidyl-2C-methyl-D-erythritol.</text>
</comment>
<evidence type="ECO:0000259" key="10">
    <source>
        <dbReference type="Pfam" id="PF00288"/>
    </source>
</evidence>
<evidence type="ECO:0000256" key="1">
    <source>
        <dbReference type="ARBA" id="ARBA00009684"/>
    </source>
</evidence>
<dbReference type="Gene3D" id="3.30.230.10">
    <property type="match status" value="1"/>
</dbReference>
<dbReference type="UniPathway" id="UPA00056">
    <property type="reaction ID" value="UER00094"/>
</dbReference>
<dbReference type="PANTHER" id="PTHR43527">
    <property type="entry name" value="4-DIPHOSPHOCYTIDYL-2-C-METHYL-D-ERYTHRITOL KINASE, CHLOROPLASTIC"/>
    <property type="match status" value="1"/>
</dbReference>
<dbReference type="PATRIC" id="fig|742725.3.peg.1784"/>
<feature type="domain" description="GHMP kinase C-terminal" evidence="11">
    <location>
        <begin position="209"/>
        <end position="255"/>
    </location>
</feature>
<keyword evidence="4 9" id="KW-0808">Transferase</keyword>
<evidence type="ECO:0000256" key="4">
    <source>
        <dbReference type="ARBA" id="ARBA00022679"/>
    </source>
</evidence>
<gene>
    <name evidence="9" type="primary">ispE</name>
    <name evidence="12" type="ORF">HMPREF9450_01691</name>
</gene>
<feature type="domain" description="GHMP kinase N-terminal" evidence="10">
    <location>
        <begin position="66"/>
        <end position="138"/>
    </location>
</feature>
<keyword evidence="6 9" id="KW-0418">Kinase</keyword>
<dbReference type="NCBIfam" id="TIGR00154">
    <property type="entry name" value="ispE"/>
    <property type="match status" value="1"/>
</dbReference>
<evidence type="ECO:0000256" key="5">
    <source>
        <dbReference type="ARBA" id="ARBA00022741"/>
    </source>
</evidence>
<dbReference type="Proteomes" id="UP000006008">
    <property type="component" value="Unassembled WGS sequence"/>
</dbReference>
<accession>G5HAM6</accession>
<dbReference type="RefSeq" id="WP_009134497.1">
    <property type="nucleotide sequence ID" value="NZ_CP102250.1"/>
</dbReference>
<proteinExistence type="inferred from homology"/>
<dbReference type="OrthoDB" id="9809438at2"/>
<comment type="similarity">
    <text evidence="1 9">Belongs to the GHMP kinase family. IspE subfamily.</text>
</comment>
<keyword evidence="7 9" id="KW-0067">ATP-binding</keyword>
<dbReference type="Pfam" id="PF08544">
    <property type="entry name" value="GHMP_kinases_C"/>
    <property type="match status" value="1"/>
</dbReference>
<dbReference type="GO" id="GO:0019288">
    <property type="term" value="P:isopentenyl diphosphate biosynthetic process, methylerythritol 4-phosphate pathway"/>
    <property type="evidence" value="ECO:0007669"/>
    <property type="project" value="UniProtKB-UniRule"/>
</dbReference>
<dbReference type="EC" id="2.7.1.148" evidence="2 9"/>
<evidence type="ECO:0000313" key="13">
    <source>
        <dbReference type="Proteomes" id="UP000006008"/>
    </source>
</evidence>
<dbReference type="HAMAP" id="MF_00061">
    <property type="entry name" value="IspE"/>
    <property type="match status" value="1"/>
</dbReference>
<dbReference type="SUPFAM" id="SSF55060">
    <property type="entry name" value="GHMP Kinase, C-terminal domain"/>
    <property type="match status" value="1"/>
</dbReference>
<evidence type="ECO:0000256" key="8">
    <source>
        <dbReference type="ARBA" id="ARBA00032554"/>
    </source>
</evidence>
<evidence type="ECO:0000313" key="12">
    <source>
        <dbReference type="EMBL" id="EHB91642.1"/>
    </source>
</evidence>
<dbReference type="Gene3D" id="3.30.70.890">
    <property type="entry name" value="GHMP kinase, C-terminal domain"/>
    <property type="match status" value="1"/>
</dbReference>
<sequence length="273" mass="29889">MIFFPGCKINIGLHVVSKRADGYHDLETLMFPVRGLCDAVEIIRSRTTGVEFTSSGLPVGGPVQKNLCVRAYEQVRRAYPISGVKIHLHKRVPMGAGLGGGSADAACVIRGLSQLFGLRLSISTMEALAAEIGSDTSFFIADRPAIATGRGEVLTPYGLSLQGYRLVIVKPDMGVSTAEAYARVTPHKPEISLTEKLALPVERWRGEIVNDFEESVFSQYPQIGQIKRQLYDLGALYASMSGSGSAVYGIFPRRHEIPTGVFEKMFVYQEDMR</sequence>
<dbReference type="InterPro" id="IPR013750">
    <property type="entry name" value="GHMP_kinase_C_dom"/>
</dbReference>
<dbReference type="GO" id="GO:0016114">
    <property type="term" value="P:terpenoid biosynthetic process"/>
    <property type="evidence" value="ECO:0007669"/>
    <property type="project" value="UniProtKB-UniRule"/>
</dbReference>
<dbReference type="GeneID" id="92815278"/>
<dbReference type="AlphaFoldDB" id="G5HAM6"/>